<reference evidence="2 3" key="1">
    <citation type="journal article" date="2018" name="Sci. Rep.">
        <title>Comparative genomics provides insights into the lifestyle and reveals functional heterogeneity of dark septate endophytic fungi.</title>
        <authorList>
            <person name="Knapp D.G."/>
            <person name="Nemeth J.B."/>
            <person name="Barry K."/>
            <person name="Hainaut M."/>
            <person name="Henrissat B."/>
            <person name="Johnson J."/>
            <person name="Kuo A."/>
            <person name="Lim J.H.P."/>
            <person name="Lipzen A."/>
            <person name="Nolan M."/>
            <person name="Ohm R.A."/>
            <person name="Tamas L."/>
            <person name="Grigoriev I.V."/>
            <person name="Spatafora J.W."/>
            <person name="Nagy L.G."/>
            <person name="Kovacs G.M."/>
        </authorList>
    </citation>
    <scope>NUCLEOTIDE SEQUENCE [LARGE SCALE GENOMIC DNA]</scope>
    <source>
        <strain evidence="2 3">DSE2036</strain>
    </source>
</reference>
<dbReference type="EMBL" id="KZ805301">
    <property type="protein sequence ID" value="PVI08050.1"/>
    <property type="molecule type" value="Genomic_DNA"/>
</dbReference>
<proteinExistence type="predicted"/>
<gene>
    <name evidence="2" type="ORF">DM02DRAFT_151319</name>
</gene>
<evidence type="ECO:0000313" key="3">
    <source>
        <dbReference type="Proteomes" id="UP000244855"/>
    </source>
</evidence>
<organism evidence="2 3">
    <name type="scientific">Periconia macrospinosa</name>
    <dbReference type="NCBI Taxonomy" id="97972"/>
    <lineage>
        <taxon>Eukaryota</taxon>
        <taxon>Fungi</taxon>
        <taxon>Dikarya</taxon>
        <taxon>Ascomycota</taxon>
        <taxon>Pezizomycotina</taxon>
        <taxon>Dothideomycetes</taxon>
        <taxon>Pleosporomycetidae</taxon>
        <taxon>Pleosporales</taxon>
        <taxon>Massarineae</taxon>
        <taxon>Periconiaceae</taxon>
        <taxon>Periconia</taxon>
    </lineage>
</organism>
<keyword evidence="3" id="KW-1185">Reference proteome</keyword>
<evidence type="ECO:0000256" key="1">
    <source>
        <dbReference type="SAM" id="MobiDB-lite"/>
    </source>
</evidence>
<name>A0A2V1EF18_9PLEO</name>
<evidence type="ECO:0000313" key="2">
    <source>
        <dbReference type="EMBL" id="PVI08050.1"/>
    </source>
</evidence>
<feature type="region of interest" description="Disordered" evidence="1">
    <location>
        <begin position="119"/>
        <end position="145"/>
    </location>
</feature>
<sequence>MQTKSPRNAYFHMFQTMGAVAVHGIPSQAPSVGKSAAGVCDAMPRAKSKTAHLIPQRDLSHTYPHATLILHSTLSSVDQNPLISLQRLETGVNARLSGPLFPRSSAFATLLQAPIAATATSAPKGRGTQSTNEAIHPQSDRIDTPSIYII</sequence>
<protein>
    <submittedName>
        <fullName evidence="2">Uncharacterized protein</fullName>
    </submittedName>
</protein>
<dbReference type="AlphaFoldDB" id="A0A2V1EF18"/>
<accession>A0A2V1EF18</accession>
<dbReference type="Proteomes" id="UP000244855">
    <property type="component" value="Unassembled WGS sequence"/>
</dbReference>